<comment type="subunit">
    <text evidence="23">Laminin is a complex glycoprotein, consisting of three different polypeptide chains (alpha, beta, gamma), which are bound to each other by disulfide bonds into a cross-shaped molecule comprising one long and three short arms with globules at each end. Alpha-1 is a subunit of laminin-1 (laminin-111 or EHS laminin) and laminin-3 (laminin-121 or S-laminin).</text>
</comment>
<keyword evidence="12" id="KW-0130">Cell adhesion</keyword>
<evidence type="ECO:0000256" key="7">
    <source>
        <dbReference type="ARBA" id="ARBA00022723"/>
    </source>
</evidence>
<feature type="disulfide bond" evidence="37">
    <location>
        <begin position="521"/>
        <end position="530"/>
    </location>
</feature>
<dbReference type="GO" id="GO:0045995">
    <property type="term" value="P:regulation of embryonic development"/>
    <property type="evidence" value="ECO:0007669"/>
    <property type="project" value="InterPro"/>
</dbReference>
<dbReference type="InterPro" id="IPR002049">
    <property type="entry name" value="LE_dom"/>
</dbReference>
<evidence type="ECO:0000256" key="33">
    <source>
        <dbReference type="ARBA" id="ARBA00082020"/>
    </source>
</evidence>
<evidence type="ECO:0000256" key="17">
    <source>
        <dbReference type="ARBA" id="ARBA00023292"/>
    </source>
</evidence>
<feature type="domain" description="Laminin G" evidence="39">
    <location>
        <begin position="2805"/>
        <end position="2985"/>
    </location>
</feature>
<evidence type="ECO:0000256" key="32">
    <source>
        <dbReference type="ARBA" id="ARBA00081478"/>
    </source>
</evidence>
<keyword evidence="6" id="KW-0037">Angiogenesis</keyword>
<dbReference type="GO" id="GO:0046872">
    <property type="term" value="F:metal ion binding"/>
    <property type="evidence" value="ECO:0007669"/>
    <property type="project" value="UniProtKB-KW"/>
</dbReference>
<name>A0A8C3PRK2_9CHAR</name>
<evidence type="ECO:0000256" key="23">
    <source>
        <dbReference type="ARBA" id="ARBA00065595"/>
    </source>
</evidence>
<dbReference type="PRINTS" id="PR00011">
    <property type="entry name" value="EGFLAMININ"/>
</dbReference>
<feature type="disulfide bond" evidence="37">
    <location>
        <begin position="868"/>
        <end position="877"/>
    </location>
</feature>
<dbReference type="SMART" id="SM00136">
    <property type="entry name" value="LamNT"/>
    <property type="match status" value="1"/>
</dbReference>
<feature type="domain" description="Laminin G" evidence="39">
    <location>
        <begin position="2219"/>
        <end position="2395"/>
    </location>
</feature>
<dbReference type="PANTHER" id="PTHR10574:SF409">
    <property type="entry name" value="LAMININ SUBUNIT ALPHA-1"/>
    <property type="match status" value="1"/>
</dbReference>
<dbReference type="InterPro" id="IPR010307">
    <property type="entry name" value="Laminin_dom_II"/>
</dbReference>
<feature type="disulfide bond" evidence="36">
    <location>
        <begin position="2561"/>
        <end position="2588"/>
    </location>
</feature>
<dbReference type="GO" id="GO:0007155">
    <property type="term" value="P:cell adhesion"/>
    <property type="evidence" value="ECO:0007669"/>
    <property type="project" value="UniProtKB-KW"/>
</dbReference>
<keyword evidence="11" id="KW-0084">Basement membrane</keyword>
<feature type="domain" description="Laminin EGF-like" evidence="40">
    <location>
        <begin position="1093"/>
        <end position="1138"/>
    </location>
</feature>
<keyword evidence="15" id="KW-0325">Glycoprotein</keyword>
<dbReference type="Gene3D" id="2.60.120.200">
    <property type="match status" value="5"/>
</dbReference>
<dbReference type="Ensembl" id="ENSCPGT00000024001.1">
    <property type="protein sequence ID" value="ENSCPGP00000021934.1"/>
    <property type="gene ID" value="ENSCPGG00000015168.1"/>
</dbReference>
<evidence type="ECO:0000256" key="29">
    <source>
        <dbReference type="ARBA" id="ARBA00078827"/>
    </source>
</evidence>
<evidence type="ECO:0000259" key="41">
    <source>
        <dbReference type="PROSITE" id="PS51115"/>
    </source>
</evidence>
<dbReference type="SUPFAM" id="SSF49899">
    <property type="entry name" value="Concanavalin A-like lectins/glucanases"/>
    <property type="match status" value="5"/>
</dbReference>
<comment type="function">
    <text evidence="20">Integral component of basement membranes. Component of the glomerular basement membrane (GBM), responsible for the fixed negative electrostatic membrane charge, and which provides a barrier which is both size- and charge-selective. It serves as an attachment substrate for cells. Plays essential roles in vascularization. Critical for normal heart development and for regulating the vascular response to injury. Also required for avascular cartilage development.</text>
</comment>
<dbReference type="GO" id="GO:0060541">
    <property type="term" value="P:respiratory system development"/>
    <property type="evidence" value="ECO:0007669"/>
    <property type="project" value="UniProtKB-ARBA"/>
</dbReference>
<keyword evidence="4" id="KW-0272">Extracellular matrix</keyword>
<evidence type="ECO:0000256" key="26">
    <source>
        <dbReference type="ARBA" id="ARBA00072595"/>
    </source>
</evidence>
<evidence type="ECO:0000256" key="5">
    <source>
        <dbReference type="ARBA" id="ARBA00022553"/>
    </source>
</evidence>
<keyword evidence="16" id="KW-0654">Proteoglycan</keyword>
<dbReference type="FunFam" id="2.10.25.10:FF:000082">
    <property type="entry name" value="Laminin subunit alpha 1"/>
    <property type="match status" value="1"/>
</dbReference>
<comment type="function">
    <text evidence="19">Has anti-angiogenic properties that require binding of calcium ions for full activity.</text>
</comment>
<dbReference type="CDD" id="cd00055">
    <property type="entry name" value="EGF_Lam"/>
    <property type="match status" value="16"/>
</dbReference>
<dbReference type="GO" id="GO:0005201">
    <property type="term" value="F:extracellular matrix structural constituent"/>
    <property type="evidence" value="ECO:0007669"/>
    <property type="project" value="TreeGrafter"/>
</dbReference>
<feature type="disulfide bond" evidence="37">
    <location>
        <begin position="1114"/>
        <end position="1123"/>
    </location>
</feature>
<dbReference type="PROSITE" id="PS50027">
    <property type="entry name" value="EGF_LAM_2"/>
    <property type="match status" value="12"/>
</dbReference>
<dbReference type="InterPro" id="IPR001791">
    <property type="entry name" value="Laminin_G"/>
</dbReference>
<feature type="disulfide bond" evidence="37">
    <location>
        <begin position="1169"/>
        <end position="1178"/>
    </location>
</feature>
<evidence type="ECO:0000256" key="18">
    <source>
        <dbReference type="ARBA" id="ARBA00053711"/>
    </source>
</evidence>
<dbReference type="Gene3D" id="2.10.25.10">
    <property type="entry name" value="Laminin"/>
    <property type="match status" value="15"/>
</dbReference>
<evidence type="ECO:0000259" key="42">
    <source>
        <dbReference type="PROSITE" id="PS51117"/>
    </source>
</evidence>
<keyword evidence="10" id="KW-0106">Calcium</keyword>
<dbReference type="Pfam" id="PF00054">
    <property type="entry name" value="Laminin_G_1"/>
    <property type="match status" value="5"/>
</dbReference>
<feature type="disulfide bond" evidence="37">
    <location>
        <begin position="1471"/>
        <end position="1480"/>
    </location>
</feature>
<organism evidence="43 44">
    <name type="scientific">Calidris pygmaea</name>
    <name type="common">Spoon-billed sandpiper</name>
    <dbReference type="NCBI Taxonomy" id="425635"/>
    <lineage>
        <taxon>Eukaryota</taxon>
        <taxon>Metazoa</taxon>
        <taxon>Chordata</taxon>
        <taxon>Craniata</taxon>
        <taxon>Vertebrata</taxon>
        <taxon>Euteleostomi</taxon>
        <taxon>Archelosauria</taxon>
        <taxon>Archosauria</taxon>
        <taxon>Dinosauria</taxon>
        <taxon>Saurischia</taxon>
        <taxon>Theropoda</taxon>
        <taxon>Coelurosauria</taxon>
        <taxon>Aves</taxon>
        <taxon>Neognathae</taxon>
        <taxon>Neoaves</taxon>
        <taxon>Charadriiformes</taxon>
        <taxon>Scolopacidae</taxon>
        <taxon>Calidris</taxon>
    </lineage>
</organism>
<feature type="disulfide bond" evidence="37">
    <location>
        <begin position="809"/>
        <end position="818"/>
    </location>
</feature>
<feature type="domain" description="Laminin G" evidence="39">
    <location>
        <begin position="2400"/>
        <end position="2588"/>
    </location>
</feature>
<evidence type="ECO:0000256" key="14">
    <source>
        <dbReference type="ARBA" id="ARBA00023157"/>
    </source>
</evidence>
<feature type="disulfide bond" evidence="37">
    <location>
        <begin position="953"/>
        <end position="970"/>
    </location>
</feature>
<comment type="subunit">
    <text evidence="21">Has a strong tendency to aggregate in dimers or stellate structures. Interacts with other basement membrane components such as laminin, prolargin and collagen type IV. Interacts with COL13A1. Interacts with FGFBP1. Interacts with VWA1. Interacts (via C-terminus) with ECM1 (via C-terminus). Interacts with SVEP1.</text>
</comment>
<dbReference type="FunFam" id="2.10.25.10:FF:000189">
    <property type="entry name" value="Laminin subunit alpha 2"/>
    <property type="match status" value="1"/>
</dbReference>
<feature type="disulfide bond" evidence="37">
    <location>
        <begin position="445"/>
        <end position="457"/>
    </location>
</feature>
<evidence type="ECO:0000256" key="37">
    <source>
        <dbReference type="PROSITE-ProRule" id="PRU00460"/>
    </source>
</evidence>
<feature type="disulfide bond" evidence="37">
    <location>
        <begin position="1065"/>
        <end position="1074"/>
    </location>
</feature>
<dbReference type="Gene3D" id="2.60.120.260">
    <property type="entry name" value="Galactose-binding domain-like"/>
    <property type="match status" value="1"/>
</dbReference>
<feature type="domain" description="Laminin G" evidence="39">
    <location>
        <begin position="2628"/>
        <end position="2800"/>
    </location>
</feature>
<evidence type="ECO:0000256" key="12">
    <source>
        <dbReference type="ARBA" id="ARBA00022889"/>
    </source>
</evidence>
<dbReference type="FunFam" id="2.10.25.10:FF:000051">
    <property type="entry name" value="Laminin subunit alpha 4"/>
    <property type="match status" value="1"/>
</dbReference>
<evidence type="ECO:0000256" key="31">
    <source>
        <dbReference type="ARBA" id="ARBA00079116"/>
    </source>
</evidence>
<evidence type="ECO:0000256" key="2">
    <source>
        <dbReference type="ARBA" id="ARBA00004302"/>
    </source>
</evidence>
<feature type="domain" description="Laminin G" evidence="39">
    <location>
        <begin position="2031"/>
        <end position="2211"/>
    </location>
</feature>
<feature type="disulfide bond" evidence="37">
    <location>
        <begin position="934"/>
        <end position="948"/>
    </location>
</feature>
<feature type="domain" description="Laminin EGF-like" evidence="40">
    <location>
        <begin position="791"/>
        <end position="839"/>
    </location>
</feature>
<dbReference type="Pfam" id="PF24973">
    <property type="entry name" value="EGF_LMN_ATRN"/>
    <property type="match status" value="2"/>
</dbReference>
<feature type="disulfide bond" evidence="37">
    <location>
        <begin position="1139"/>
        <end position="1151"/>
    </location>
</feature>
<evidence type="ECO:0000256" key="30">
    <source>
        <dbReference type="ARBA" id="ARBA00079076"/>
    </source>
</evidence>
<evidence type="ECO:0000256" key="24">
    <source>
        <dbReference type="ARBA" id="ARBA00071089"/>
    </source>
</evidence>
<keyword evidence="17 37" id="KW-0424">Laminin EGF-like domain</keyword>
<comment type="subcellular location">
    <subcellularLocation>
        <location evidence="2">Secreted</location>
        <location evidence="2">Extracellular space</location>
        <location evidence="2">Extracellular matrix</location>
        <location evidence="2">Basement membrane</location>
    </subcellularLocation>
</comment>
<dbReference type="FunFam" id="2.10.25.10:FF:000033">
    <property type="entry name" value="Laminin subunit alpha 2"/>
    <property type="match status" value="1"/>
</dbReference>
<dbReference type="InterPro" id="IPR013320">
    <property type="entry name" value="ConA-like_dom_sf"/>
</dbReference>
<evidence type="ECO:0000313" key="43">
    <source>
        <dbReference type="Ensembl" id="ENSCPGP00000021934.1"/>
    </source>
</evidence>
<sequence length="2990" mass="328834">MVLIPRNRNSSNSCSTLNKAYQGSSFDFSPSCLISTHKTAFSKTVSLFQFLLSGNGVSLFYHSHARNKSLFPAILNLASNAHISTNATCGEKGPEMFCKLVEHVPGRPLRNAQCRVCDRHSANPKEQHPISSAIDGTNNWWQSPSIQNGRQYHWVTITLDLRQVFQVAYVIIKAANAPRPGNWILERSIDGTEFKPWQYYAISDTECLTRYNITPRIGPPTYKRDDEVICTSYYSRLVPLEHGEIHTSLINGRPSADDPSQKLLEFTSARYIRLRLQRIRTLNADLMTLSHNDPKELDPIVTRRYYYSIKDISVGGMCICYGHARSCPLDEITKKLQCQCEHNTCGESCNKCCPGYHQKPWRPGTISAGNKCEKCNCHNKAEDCYYNQTIADQKRSMDIHGQYIGGGVCLNCTQHTTGINCEMCADGYFRPHKVSPYEDHPCYPCACDPFGSLSSNCIKDEHHSDSQHGTWPGQCQCREGYAGEKCDRCAFGYRGYPNCLRCNCSLIGSINEDPCTEPCLCKENVEGENCDLCKPGFYNLQERNPQGCTECFCFGVSDVCDSLTWPISQVFIYMTGWLVTDLYNARSVEPQRSQFDGPRQISINNTEAVKVLKHTYYWSAPEPYLGNKLTAFGGDLKYTVSYDIPMESMDSDIVSGVDVIIQGNGQILSTRAAGLSLQPYEEYSNAVRFVSENFIDFNTKKAIDRERLMTVLVNVTHLLIRANYNIAKKAVYRLDSVTLDTASANVIDLSSAPDVEFCECPQGYTGISCESCLPGYYRVDGILFGGICEPCKCNGHATECDIHGVCFACQHNTTGPFCDQCLPGFYGSPSQGTSEDCQPCACPLSSAANNFSPTCQLSEGGGIVCDKCLPGYTGSQCERCANGYYGNPLVPGQSCAPCECNGNVNPQEDDHCNTFTGQCLKCLGNTAGHHCEKCADGYYGDAVIEKSCRACECHVNGSLLSTCHHETGFCQCKSNVIGEKCDKCLNGYYGLLTGLGCIPCNCSQFGSVSEDCNHQGQCHCVPGVAGEKCDRCAHGFHAFQNGGCTPCDCAHTQNNCNADSGQCICPPHTRGPKCELCEENHWGLSPKLGCKACNCSDTGSINLQCDVLTGQCQCKAEFGGQDCSRCALGYRDYPDCVACDCDLSGTKAEMCDDTEGLCGCEEETGICTCKENVFGLQCSECKPGTFALSANNALGCTPCFCFGMSTFCSELEDHVRIPITLTPDQSILHVVAQSNLTGTVEGVFSQFPDVLLDAAIVRKYLNTETFYWRLPEQFQGDQLMAYGGKLRYSVAFYALDGFGTSNFEPQILMKGGHTSKLVIYVDIPPPENGVRTDKEVEMKEDSWKYFNSVSDEPVLRSDFMSVLSNVEYILIKAAYGQELQQSRISNISMEIAVKSEEMHLGRARARLVEQCRCPNGYAGLSCQSCAPGYYRGKNTELSVKEPHALIAPCVPCQCNNHSETCDPETGKCLNCRDNTVGDYCNACAPGYFGKVMGSVNDCSLCACPRANPVSFSPTCVLKGAWDYLCDACLPGYEGQYCERCSLGYYGQPQLPGGSCHPCRCNPSGSVHVNCDRATGQCLCKQGVTGQLCEECELRHLLVEDECISCDDNCTGVLLNSLDNLNEAILSMNLTGVARVPYGILSELENATKHLKVKRKNIRKPYLQDDISALLDAMRKKDFVQRHHNATSVLKAAENLLIRVQKEYLKPQQGLAELKKDASQLLSKHNSRLQDAQDLVNKAFANINETNRLFPLISSNLDKKLNIKEGEEVSSVLIKEGKVLVNVAAALAQDNLEAHQDGLVLWSTKLRHHVDELVMQMSVRGVLDLVYKAEDHAAQFQRLADALESGLSKVRNVALNTTATVYTHSSVKSVIERTESLADDASRVMNGPLDLVSINITGCLLLPSMYESCEFFLTCVSDTRKYMLEVKEMAVSANTSSVVGLSHFGDFSQKLLNTSSTLSRVNDTLRKTSELITDSSKAAITAEKQVKEVEAQARLLLDRLKPLKMLEENLNRNLSEIKELISQARKQAASIKVAVSADRDCIRAYKPQISSTNYNTLTLNVKTAEPDNLLFYLGSNGKPDFLAVEMRRGKVAFLWDLGSGSTRVEYPDFQIDNNKWHRIHATRFGKTGTLSIEEMNSNQKPSPKSATSPGTASILDVNRSTLMFIGGLGGQIKKSPAVKVTHFKGCMGEASLNGKSIGLWNYMEREGKCNGCFGSPQDEDTSFHFDGSGYSVVEKALRSTVTQIIMFFSTFSPNGLLLYLASNGTRDFLSLELHDGKVRVTVDLGSGPLALTTENRYNNGTWYKISFSRNKKHGILAVMDAYNLNYKETKQGESPGVASDLNRSDKDPVFIGGLPRSRTVRKGLSSRMYVGCIKNLEISRSTFDLLRNSYGVRKGCVLEPIRSVNILNNGYIELVPKSLSPESELMATFATKNSSGIILAGLSRGLEKRRRRQAHLPFFSVMLVDGHLAVHINAGDRASTRKVILQSANGTYSDGQEHSVILIRNKRYMVITVQVDESNPAELRLGSSAEMSPMNISNFYAGGIPAGEGILGLKMAGSFQGCISNLIFNKELLYFTTSMKYEHVDMDGCFLSEKPKPAIQPEETEIQTELQALPVVCAKDELPDHVQGARQFGLAKGSHLTLLFNQSTVRKKLSVQLNLRTFASSGLIYYMAHENQVDYAALQLHGGQLYFSFDLGKGKAVAFHPAVVSDGKWHTIKTEYVKRKGIIIVDGQELVAVSALGDGSTLDVEGKLYMGGLPLDYVPKNLGNVTHSIPACIGSLTINSKQLDNESPVSIFAVNKCYVTVQDGTFFDGSGFAALVREGYKVRSDVNITLEFRTTAVHGVLLGVSSAKVDAIGLEIVNGKVLFHVNNGAGRITTTYEPRGTNSLCDGKWHKLQANKSKHRISLIVDGNLVQTDNPYTQSTSADTNNPIYVGGYPADVKQNCLTSKSSFRGCLRNLVLTKGQQAELFDFSRAFDLRGVFPHSCPGAEH</sequence>
<dbReference type="FunFam" id="2.60.120.260:FF:000017">
    <property type="entry name" value="Laminin subunit alpha 2"/>
    <property type="match status" value="1"/>
</dbReference>
<dbReference type="SMART" id="SM00281">
    <property type="entry name" value="LamB"/>
    <property type="match status" value="2"/>
</dbReference>
<feature type="domain" description="Laminin EGF-like" evidence="40">
    <location>
        <begin position="1558"/>
        <end position="1604"/>
    </location>
</feature>
<dbReference type="GO" id="GO:0007420">
    <property type="term" value="P:brain development"/>
    <property type="evidence" value="ECO:0007669"/>
    <property type="project" value="UniProtKB-ARBA"/>
</dbReference>
<dbReference type="GO" id="GO:0005576">
    <property type="term" value="C:extracellular region"/>
    <property type="evidence" value="ECO:0007669"/>
    <property type="project" value="UniProtKB-ARBA"/>
</dbReference>
<evidence type="ECO:0000256" key="4">
    <source>
        <dbReference type="ARBA" id="ARBA00022530"/>
    </source>
</evidence>
<dbReference type="Pfam" id="PF06009">
    <property type="entry name" value="Laminin_II"/>
    <property type="match status" value="1"/>
</dbReference>
<evidence type="ECO:0000256" key="20">
    <source>
        <dbReference type="ARBA" id="ARBA00059829"/>
    </source>
</evidence>
<dbReference type="PROSITE" id="PS51115">
    <property type="entry name" value="LAMININ_IVA"/>
    <property type="match status" value="2"/>
</dbReference>
<dbReference type="InterPro" id="IPR000034">
    <property type="entry name" value="Laminin_IV"/>
</dbReference>
<keyword evidence="5" id="KW-0597">Phosphoprotein</keyword>
<dbReference type="FunFam" id="2.10.25.10:FF:000094">
    <property type="entry name" value="Laminin subunit alpha-2"/>
    <property type="match status" value="1"/>
</dbReference>
<feature type="domain" description="Laminin N-terminal" evidence="42">
    <location>
        <begin position="66"/>
        <end position="317"/>
    </location>
</feature>
<dbReference type="FunFam" id="2.10.25.10:FF:000106">
    <property type="entry name" value="Heparan sulfate proteoglycan 2"/>
    <property type="match status" value="1"/>
</dbReference>
<dbReference type="InterPro" id="IPR050440">
    <property type="entry name" value="Laminin/Netrin_ECM"/>
</dbReference>
<dbReference type="InterPro" id="IPR056863">
    <property type="entry name" value="LMN_ATRN_NET-like_EGF"/>
</dbReference>
<dbReference type="PANTHER" id="PTHR10574">
    <property type="entry name" value="NETRIN/LAMININ-RELATED"/>
    <property type="match status" value="1"/>
</dbReference>
<evidence type="ECO:0000256" key="22">
    <source>
        <dbReference type="ARBA" id="ARBA00064740"/>
    </source>
</evidence>
<feature type="disulfide bond" evidence="37">
    <location>
        <begin position="1000"/>
        <end position="1012"/>
    </location>
</feature>
<dbReference type="PROSITE" id="PS01248">
    <property type="entry name" value="EGF_LAM_1"/>
    <property type="match status" value="6"/>
</dbReference>
<keyword evidence="16" id="KW-0357">Heparan sulfate</keyword>
<feature type="coiled-coil region" evidence="38">
    <location>
        <begin position="1714"/>
        <end position="1748"/>
    </location>
</feature>
<dbReference type="FunFam" id="2.10.25.10:FF:000065">
    <property type="entry name" value="Laminin subunit beta 1"/>
    <property type="match status" value="1"/>
</dbReference>
<keyword evidence="8" id="KW-0732">Signal</keyword>
<keyword evidence="7" id="KW-0479">Metal-binding</keyword>
<evidence type="ECO:0000256" key="15">
    <source>
        <dbReference type="ARBA" id="ARBA00023180"/>
    </source>
</evidence>
<reference evidence="43" key="2">
    <citation type="submission" date="2025-09" db="UniProtKB">
        <authorList>
            <consortium name="Ensembl"/>
        </authorList>
    </citation>
    <scope>IDENTIFICATION</scope>
</reference>
<dbReference type="GO" id="GO:0005102">
    <property type="term" value="F:signaling receptor binding"/>
    <property type="evidence" value="ECO:0007669"/>
    <property type="project" value="InterPro"/>
</dbReference>
<feature type="domain" description="Laminin EGF-like" evidence="40">
    <location>
        <begin position="1000"/>
        <end position="1046"/>
    </location>
</feature>
<evidence type="ECO:0000256" key="27">
    <source>
        <dbReference type="ARBA" id="ARBA00075127"/>
    </source>
</evidence>
<feature type="disulfide bond" evidence="37">
    <location>
        <begin position="477"/>
        <end position="486"/>
    </location>
</feature>
<dbReference type="Pfam" id="PF06008">
    <property type="entry name" value="Laminin_I"/>
    <property type="match status" value="1"/>
</dbReference>
<dbReference type="Pfam" id="PF00053">
    <property type="entry name" value="EGF_laminin"/>
    <property type="match status" value="15"/>
</dbReference>
<dbReference type="PROSITE" id="PS51117">
    <property type="entry name" value="LAMININ_NTER"/>
    <property type="match status" value="1"/>
</dbReference>
<keyword evidence="44" id="KW-1185">Reference proteome</keyword>
<evidence type="ECO:0000256" key="11">
    <source>
        <dbReference type="ARBA" id="ARBA00022869"/>
    </source>
</evidence>
<dbReference type="SMART" id="SM00181">
    <property type="entry name" value="EGF"/>
    <property type="match status" value="9"/>
</dbReference>
<dbReference type="FunFam" id="2.60.120.200:FF:000116">
    <property type="entry name" value="Laminin subunit alpha 1"/>
    <property type="match status" value="1"/>
</dbReference>
<dbReference type="InterPro" id="IPR009254">
    <property type="entry name" value="Laminin_aI"/>
</dbReference>
<evidence type="ECO:0000259" key="40">
    <source>
        <dbReference type="PROSITE" id="PS50027"/>
    </source>
</evidence>
<dbReference type="PROSITE" id="PS50025">
    <property type="entry name" value="LAM_G_DOMAIN"/>
    <property type="match status" value="5"/>
</dbReference>
<dbReference type="GO" id="GO:0043010">
    <property type="term" value="P:camera-type eye development"/>
    <property type="evidence" value="ECO:0007669"/>
    <property type="project" value="TreeGrafter"/>
</dbReference>
<dbReference type="FunFam" id="2.10.25.10:FF:000315">
    <property type="entry name" value="Laminin subunit alpha 2"/>
    <property type="match status" value="1"/>
</dbReference>
<feature type="domain" description="Laminin IV type A" evidence="41">
    <location>
        <begin position="572"/>
        <end position="757"/>
    </location>
</feature>
<evidence type="ECO:0000256" key="38">
    <source>
        <dbReference type="SAM" id="Coils"/>
    </source>
</evidence>
<keyword evidence="14 37" id="KW-1015">Disulfide bond</keyword>
<evidence type="ECO:0000256" key="3">
    <source>
        <dbReference type="ARBA" id="ARBA00022525"/>
    </source>
</evidence>
<dbReference type="InterPro" id="IPR008211">
    <property type="entry name" value="Laminin_N"/>
</dbReference>
<evidence type="ECO:0000256" key="9">
    <source>
        <dbReference type="ARBA" id="ARBA00022737"/>
    </source>
</evidence>
<dbReference type="Gene3D" id="2.170.300.10">
    <property type="entry name" value="Tie2 ligand-binding domain superfamily"/>
    <property type="match status" value="1"/>
</dbReference>
<reference evidence="43" key="1">
    <citation type="submission" date="2025-08" db="UniProtKB">
        <authorList>
            <consortium name="Ensembl"/>
        </authorList>
    </citation>
    <scope>IDENTIFICATION</scope>
</reference>
<dbReference type="SUPFAM" id="SSF57196">
    <property type="entry name" value="EGF/Laminin"/>
    <property type="match status" value="14"/>
</dbReference>
<feature type="coiled-coil region" evidence="38">
    <location>
        <begin position="1978"/>
        <end position="2026"/>
    </location>
</feature>
<evidence type="ECO:0000313" key="44">
    <source>
        <dbReference type="Proteomes" id="UP000694419"/>
    </source>
</evidence>
<feature type="disulfide bond" evidence="37">
    <location>
        <begin position="1093"/>
        <end position="1105"/>
    </location>
</feature>
<dbReference type="SMART" id="SM00180">
    <property type="entry name" value="EGF_Lam"/>
    <property type="match status" value="17"/>
</dbReference>
<dbReference type="FunFam" id="2.10.25.10:FF:000250">
    <property type="entry name" value="Laminin subunit alpha 2"/>
    <property type="match status" value="1"/>
</dbReference>
<feature type="domain" description="Laminin EGF-like" evidence="40">
    <location>
        <begin position="951"/>
        <end position="999"/>
    </location>
</feature>
<evidence type="ECO:0000256" key="28">
    <source>
        <dbReference type="ARBA" id="ARBA00076878"/>
    </source>
</evidence>
<dbReference type="FunFam" id="2.10.25.10:FF:000128">
    <property type="entry name" value="laminin subunit alpha-2 isoform X1"/>
    <property type="match status" value="1"/>
</dbReference>
<dbReference type="Proteomes" id="UP000694419">
    <property type="component" value="Unplaced"/>
</dbReference>
<dbReference type="GO" id="GO:0001525">
    <property type="term" value="P:angiogenesis"/>
    <property type="evidence" value="ECO:0007669"/>
    <property type="project" value="UniProtKB-KW"/>
</dbReference>
<evidence type="ECO:0000256" key="8">
    <source>
        <dbReference type="ARBA" id="ARBA00022729"/>
    </source>
</evidence>
<feature type="disulfide bond" evidence="37">
    <location>
        <begin position="1558"/>
        <end position="1570"/>
    </location>
</feature>
<feature type="disulfide bond" evidence="37">
    <location>
        <begin position="1579"/>
        <end position="1588"/>
    </location>
</feature>
<feature type="disulfide bond" evidence="37">
    <location>
        <begin position="1560"/>
        <end position="1577"/>
    </location>
</feature>
<feature type="domain" description="Laminin EGF-like" evidence="40">
    <location>
        <begin position="502"/>
        <end position="550"/>
    </location>
</feature>
<evidence type="ECO:0000256" key="25">
    <source>
        <dbReference type="ARBA" id="ARBA00072594"/>
    </source>
</evidence>
<dbReference type="GO" id="GO:0043256">
    <property type="term" value="C:laminin complex"/>
    <property type="evidence" value="ECO:0007669"/>
    <property type="project" value="UniProtKB-ARBA"/>
</dbReference>
<feature type="domain" description="Laminin EGF-like" evidence="40">
    <location>
        <begin position="840"/>
        <end position="897"/>
    </location>
</feature>
<dbReference type="FunFam" id="2.10.25.10:FF:000074">
    <property type="entry name" value="Laminin subunit alpha"/>
    <property type="match status" value="1"/>
</dbReference>
<comment type="caution">
    <text evidence="37">Lacks conserved residue(s) required for the propagation of feature annotation.</text>
</comment>
<evidence type="ECO:0000259" key="39">
    <source>
        <dbReference type="PROSITE" id="PS50025"/>
    </source>
</evidence>
<proteinExistence type="predicted"/>
<dbReference type="GO" id="GO:0005796">
    <property type="term" value="C:Golgi lumen"/>
    <property type="evidence" value="ECO:0007669"/>
    <property type="project" value="UniProtKB-ARBA"/>
</dbReference>
<evidence type="ECO:0000256" key="35">
    <source>
        <dbReference type="ARBA" id="ARBA00083678"/>
    </source>
</evidence>
<feature type="domain" description="Laminin EGF-like" evidence="40">
    <location>
        <begin position="898"/>
        <end position="950"/>
    </location>
</feature>
<feature type="domain" description="Laminin EGF-like" evidence="40">
    <location>
        <begin position="445"/>
        <end position="501"/>
    </location>
</feature>
<dbReference type="GO" id="GO:0030155">
    <property type="term" value="P:regulation of cell adhesion"/>
    <property type="evidence" value="ECO:0007669"/>
    <property type="project" value="InterPro"/>
</dbReference>
<dbReference type="GO" id="GO:0007411">
    <property type="term" value="P:axon guidance"/>
    <property type="evidence" value="ECO:0007669"/>
    <property type="project" value="TreeGrafter"/>
</dbReference>
<keyword evidence="9" id="KW-0677">Repeat</keyword>
<dbReference type="Pfam" id="PF00052">
    <property type="entry name" value="Laminin_B"/>
    <property type="match status" value="2"/>
</dbReference>
<dbReference type="FunFam" id="2.60.120.200:FF:000098">
    <property type="entry name" value="Laminin subunit alpha 1"/>
    <property type="match status" value="1"/>
</dbReference>
<evidence type="ECO:0000256" key="21">
    <source>
        <dbReference type="ARBA" id="ARBA00063958"/>
    </source>
</evidence>
<comment type="subunit">
    <text evidence="22">Laminin is a complex glycoprotein, consisting of three different polypeptide chains (alpha, beta, gamma), which are bound to each other by disulfide bonds into a cross-shaped molecule comprising one long and three short arms with globules at each end. Alpha-2 is a subunit of laminin-2 (laminin-211 or merosin), laminin-4 (laminin-221 or S-merosin) and laminin-12 (laminin-213). Interacts with FBLN1, FBLN2 and NID2.</text>
</comment>
<evidence type="ECO:0000256" key="6">
    <source>
        <dbReference type="ARBA" id="ARBA00022657"/>
    </source>
</evidence>
<dbReference type="SMART" id="SM00282">
    <property type="entry name" value="LamG"/>
    <property type="match status" value="5"/>
</dbReference>
<feature type="disulfide bond" evidence="37">
    <location>
        <begin position="1020"/>
        <end position="1029"/>
    </location>
</feature>
<dbReference type="FunFam" id="2.60.120.200:FF:000119">
    <property type="entry name" value="Laminin subunit alpha 1"/>
    <property type="match status" value="1"/>
</dbReference>
<comment type="function">
    <text evidence="1">Binding to cells via a high affinity receptor, laminin is thought to mediate the attachment, migration and organization of cells into tissues during embryonic development by interacting with other extracellular matrix components.</text>
</comment>
<feature type="disulfide bond" evidence="37">
    <location>
        <begin position="951"/>
        <end position="963"/>
    </location>
</feature>
<feature type="domain" description="Laminin EGF-like" evidence="40">
    <location>
        <begin position="1139"/>
        <end position="1198"/>
    </location>
</feature>
<evidence type="ECO:0000256" key="19">
    <source>
        <dbReference type="ARBA" id="ARBA00058618"/>
    </source>
</evidence>
<feature type="domain" description="Laminin EGF-like" evidence="40">
    <location>
        <begin position="1452"/>
        <end position="1500"/>
    </location>
</feature>
<keyword evidence="13 38" id="KW-0175">Coiled coil</keyword>
<dbReference type="FunFam" id="2.170.300.10:FF:000026">
    <property type="entry name" value="laminin subunit alpha-2 isoform X2"/>
    <property type="match status" value="1"/>
</dbReference>
<dbReference type="FunFam" id="2.10.25.10:FF:000242">
    <property type="entry name" value="Laminin subunit alpha 1"/>
    <property type="match status" value="1"/>
</dbReference>
<dbReference type="GO" id="GO:0009887">
    <property type="term" value="P:animal organ morphogenesis"/>
    <property type="evidence" value="ECO:0007669"/>
    <property type="project" value="TreeGrafter"/>
</dbReference>
<feature type="domain" description="Laminin EGF-like" evidence="40">
    <location>
        <begin position="1047"/>
        <end position="1092"/>
    </location>
</feature>
<evidence type="ECO:0000256" key="16">
    <source>
        <dbReference type="ARBA" id="ARBA00023207"/>
    </source>
</evidence>
<evidence type="ECO:0000256" key="36">
    <source>
        <dbReference type="PROSITE-ProRule" id="PRU00122"/>
    </source>
</evidence>
<dbReference type="FunFam" id="2.170.300.10:FF:000008">
    <property type="entry name" value="Laminin subunit alpha 2"/>
    <property type="match status" value="1"/>
</dbReference>
<protein>
    <recommendedName>
        <fullName evidence="24">Basement membrane-specific heparan sulfate proteoglycan core protein</fullName>
    </recommendedName>
    <alternativeName>
        <fullName evidence="33">Laminin A chain</fullName>
    </alternativeName>
    <alternativeName>
        <fullName evidence="30">Laminin M chain</fullName>
    </alternativeName>
    <alternativeName>
        <fullName evidence="25">Laminin subunit alpha-1</fullName>
    </alternativeName>
    <alternativeName>
        <fullName evidence="26">Laminin subunit alpha-2</fullName>
    </alternativeName>
    <alternativeName>
        <fullName evidence="29">Laminin-1 subunit alpha</fullName>
    </alternativeName>
    <alternativeName>
        <fullName evidence="32">Laminin-12 subunit alpha</fullName>
    </alternativeName>
    <alternativeName>
        <fullName evidence="34">Laminin-2 subunit alpha</fullName>
    </alternativeName>
    <alternativeName>
        <fullName evidence="31">Laminin-3 subunit alpha</fullName>
    </alternativeName>
    <alternativeName>
        <fullName evidence="35">Laminin-4 subunit alpha</fullName>
    </alternativeName>
    <alternativeName>
        <fullName evidence="28">Merosin heavy chain</fullName>
    </alternativeName>
    <alternativeName>
        <fullName evidence="27">S-laminin subunit alpha</fullName>
    </alternativeName>
</protein>
<evidence type="ECO:0000256" key="13">
    <source>
        <dbReference type="ARBA" id="ARBA00023054"/>
    </source>
</evidence>
<feature type="domain" description="Laminin IV type A" evidence="41">
    <location>
        <begin position="1226"/>
        <end position="1410"/>
    </location>
</feature>
<dbReference type="InterPro" id="IPR000742">
    <property type="entry name" value="EGF"/>
</dbReference>
<evidence type="ECO:0000256" key="1">
    <source>
        <dbReference type="ARBA" id="ARBA00002418"/>
    </source>
</evidence>
<keyword evidence="3" id="KW-0964">Secreted</keyword>
<evidence type="ECO:0000256" key="10">
    <source>
        <dbReference type="ARBA" id="ARBA00022837"/>
    </source>
</evidence>
<dbReference type="GO" id="GO:0030054">
    <property type="term" value="C:cell junction"/>
    <property type="evidence" value="ECO:0007669"/>
    <property type="project" value="UniProtKB-ARBA"/>
</dbReference>
<dbReference type="FunFam" id="2.10.25.10:FF:000512">
    <property type="entry name" value="Laminin subunit alpha 1"/>
    <property type="match status" value="1"/>
</dbReference>
<dbReference type="FunFam" id="2.10.25.10:FF:000069">
    <property type="entry name" value="Laminin subunit alpha 1"/>
    <property type="match status" value="1"/>
</dbReference>
<dbReference type="FunFam" id="2.60.120.200:FF:000127">
    <property type="entry name" value="Laminin subunit alpha 1"/>
    <property type="match status" value="1"/>
</dbReference>
<feature type="disulfide bond" evidence="37">
    <location>
        <begin position="1095"/>
        <end position="1112"/>
    </location>
</feature>
<dbReference type="Pfam" id="PF00055">
    <property type="entry name" value="Laminin_N"/>
    <property type="match status" value="1"/>
</dbReference>
<feature type="disulfide bond" evidence="37">
    <location>
        <begin position="972"/>
        <end position="981"/>
    </location>
</feature>
<comment type="function">
    <text evidence="18">Anti-angiogenic and anti-tumor peptide that inhibits endothelial cell migration, collagen-induced endothelial tube morphogenesis and blood vessel growth in the chorioallantoic membrane. Blocks endothelial cell adhesion to fibronectin and type I collagen. Anti-tumor agent in neovascularization. Interaction with its ligand, integrin alpha2/beta1, is required for the anti-angiogenic properties. Evokes a reduction in phosphorylation of receptor tyrosine kinases via alpha2/beta1 integrin-mediated activation of the tyrosine phosphatase, PTPN6.</text>
</comment>
<dbReference type="GO" id="GO:0002009">
    <property type="term" value="P:morphogenesis of an epithelium"/>
    <property type="evidence" value="ECO:0007669"/>
    <property type="project" value="UniProtKB-ARBA"/>
</dbReference>
<dbReference type="CDD" id="cd00110">
    <property type="entry name" value="LamG"/>
    <property type="match status" value="5"/>
</dbReference>
<dbReference type="FunFam" id="2.10.25.10:FF:000454">
    <property type="entry name" value="Laminin subunit alpha 1"/>
    <property type="match status" value="1"/>
</dbReference>
<evidence type="ECO:0000256" key="34">
    <source>
        <dbReference type="ARBA" id="ARBA00082217"/>
    </source>
</evidence>
<dbReference type="GO" id="GO:0048732">
    <property type="term" value="P:gland development"/>
    <property type="evidence" value="ECO:0007669"/>
    <property type="project" value="UniProtKB-ARBA"/>
</dbReference>
<feature type="disulfide bond" evidence="37">
    <location>
        <begin position="922"/>
        <end position="931"/>
    </location>
</feature>
<dbReference type="GO" id="GO:0030334">
    <property type="term" value="P:regulation of cell migration"/>
    <property type="evidence" value="ECO:0007669"/>
    <property type="project" value="InterPro"/>
</dbReference>
<accession>A0A8C3PRK2</accession>